<protein>
    <recommendedName>
        <fullName evidence="2">AIR9-like A9 domain-containing protein</fullName>
    </recommendedName>
</protein>
<feature type="compositionally biased region" description="Basic and acidic residues" evidence="1">
    <location>
        <begin position="737"/>
        <end position="756"/>
    </location>
</feature>
<accession>L1K0L7</accession>
<dbReference type="PaxDb" id="55529-EKX54157"/>
<feature type="region of interest" description="Disordered" evidence="1">
    <location>
        <begin position="565"/>
        <end position="934"/>
    </location>
</feature>
<feature type="compositionally biased region" description="Basic and acidic residues" evidence="1">
    <location>
        <begin position="660"/>
        <end position="694"/>
    </location>
</feature>
<reference evidence="3 5" key="1">
    <citation type="journal article" date="2012" name="Nature">
        <title>Algal genomes reveal evolutionary mosaicism and the fate of nucleomorphs.</title>
        <authorList>
            <consortium name="DOE Joint Genome Institute"/>
            <person name="Curtis B.A."/>
            <person name="Tanifuji G."/>
            <person name="Burki F."/>
            <person name="Gruber A."/>
            <person name="Irimia M."/>
            <person name="Maruyama S."/>
            <person name="Arias M.C."/>
            <person name="Ball S.G."/>
            <person name="Gile G.H."/>
            <person name="Hirakawa Y."/>
            <person name="Hopkins J.F."/>
            <person name="Kuo A."/>
            <person name="Rensing S.A."/>
            <person name="Schmutz J."/>
            <person name="Symeonidi A."/>
            <person name="Elias M."/>
            <person name="Eveleigh R.J."/>
            <person name="Herman E.K."/>
            <person name="Klute M.J."/>
            <person name="Nakayama T."/>
            <person name="Obornik M."/>
            <person name="Reyes-Prieto A."/>
            <person name="Armbrust E.V."/>
            <person name="Aves S.J."/>
            <person name="Beiko R.G."/>
            <person name="Coutinho P."/>
            <person name="Dacks J.B."/>
            <person name="Durnford D.G."/>
            <person name="Fast N.M."/>
            <person name="Green B.R."/>
            <person name="Grisdale C.J."/>
            <person name="Hempel F."/>
            <person name="Henrissat B."/>
            <person name="Hoppner M.P."/>
            <person name="Ishida K."/>
            <person name="Kim E."/>
            <person name="Koreny L."/>
            <person name="Kroth P.G."/>
            <person name="Liu Y."/>
            <person name="Malik S.B."/>
            <person name="Maier U.G."/>
            <person name="McRose D."/>
            <person name="Mock T."/>
            <person name="Neilson J.A."/>
            <person name="Onodera N.T."/>
            <person name="Poole A.M."/>
            <person name="Pritham E.J."/>
            <person name="Richards T.A."/>
            <person name="Rocap G."/>
            <person name="Roy S.W."/>
            <person name="Sarai C."/>
            <person name="Schaack S."/>
            <person name="Shirato S."/>
            <person name="Slamovits C.H."/>
            <person name="Spencer D.F."/>
            <person name="Suzuki S."/>
            <person name="Worden A.Z."/>
            <person name="Zauner S."/>
            <person name="Barry K."/>
            <person name="Bell C."/>
            <person name="Bharti A.K."/>
            <person name="Crow J.A."/>
            <person name="Grimwood J."/>
            <person name="Kramer R."/>
            <person name="Lindquist E."/>
            <person name="Lucas S."/>
            <person name="Salamov A."/>
            <person name="McFadden G.I."/>
            <person name="Lane C.E."/>
            <person name="Keeling P.J."/>
            <person name="Gray M.W."/>
            <person name="Grigoriev I.V."/>
            <person name="Archibald J.M."/>
        </authorList>
    </citation>
    <scope>NUCLEOTIDE SEQUENCE</scope>
    <source>
        <strain evidence="3 5">CCMP2712</strain>
    </source>
</reference>
<feature type="region of interest" description="Disordered" evidence="1">
    <location>
        <begin position="494"/>
        <end position="528"/>
    </location>
</feature>
<dbReference type="GeneID" id="17310600"/>
<sequence>MESDRLRKSALESRKPWTPSGAHKYWADANALELRASSTHRPWSAVQARVDTRRAFEKKLNFSEEEILENSRPEIKVKDKSELKTFGRRKWRGVASLFRFSYRSQTLNRTRRMILQGVKEKAVGQIPVFAGLGTFTIRSLSLTSLKGMGMHAEVKRIYMQNNLLTSFEGWEFQPSLEELHAEENFLESFRGVCEQPKLESIWLQGNPITRCYCYRVMAICAFGKSLRYIDGQAVKKEEAEKAQALGAMAAEAVRDGWLVDTAPNPDAEFDLSFEEYRDFRKFATPLVTWAAEDSDNEREMADVSRQSLRSSRSQPRKLGRSQDLLPPSRHSASLHGSRLLDQSGSDDESLHSEDLQGERKRVNVARLLQVLTSKSKMLEEQLGEQLKSQVETLDSIRRKPSQGKTLEVEEDVEEDEGLVRGNGFTTPERNRVREDESPPGSGSALKRKVEARRKQEGSDGLSSMLKEWSSLKSSKSSLKSCLVVEKSPVEDWKDGRRKQRNRLSWSQSPTARQPEAARESSWLEEEAESKLRSKIFTHGIAPRTSRGLQRTVMEIWSRVLLLKQRDEATSKARDKKTRTMKSQQHDERDPSPPSSPRSGSERRQGEGGKEERHEGRRLEAENALPNAGSSSDEKQQEGTEKRKGEKREDATSSRPLEAIEEPRREKSVQARRREIEERLRAKLDSNRKGGERNGELGVETSFDAGGSKDEENGVQALVSMPRQGDDRSVEKQLAQHAKNEEAKMKEGRVDEGRESDGEGSWRSGEESGGEDEEHLRMLYDREDRQRREEENDAHRQREVEAERARKAREEEERARRAREEEERARKAREEEERARRAREESARPMSLKSLAYEGGGWQQRPTDDLVSSGGRDRRAGGGEERDLDRSVPQLNTFFSDLDKQTDKVNGGQEEEEEEEEDVVRKSGKKKKRKEKLEEDGQPVLLTNCEVRGELKVGSKIVAFAKRARKVNLVCSFQWYRVRADGGETLLAGQTKASYVVVEEDAEHRLKVVTSPVVKETGEQGVVVSAVTSSTVAPSSREEEEEQQQPEEEEEEGGGRREVEQGDGEPKIVSWELSMNKWQQYVEPIQITYVYEGGREGTTRIRWFREVDGKEGCGEKEEDFEAIEFSQGSTSYQPSVDDVNR</sequence>
<feature type="compositionally biased region" description="Basic and acidic residues" evidence="1">
    <location>
        <begin position="1"/>
        <end position="15"/>
    </location>
</feature>
<keyword evidence="5" id="KW-1185">Reference proteome</keyword>
<feature type="compositionally biased region" description="Polar residues" evidence="1">
    <location>
        <begin position="502"/>
        <end position="511"/>
    </location>
</feature>
<dbReference type="SUPFAM" id="SSF52058">
    <property type="entry name" value="L domain-like"/>
    <property type="match status" value="1"/>
</dbReference>
<proteinExistence type="predicted"/>
<feature type="region of interest" description="Disordered" evidence="1">
    <location>
        <begin position="1"/>
        <end position="21"/>
    </location>
</feature>
<dbReference type="OrthoDB" id="7451790at2759"/>
<dbReference type="AlphaFoldDB" id="L1K0L7"/>
<dbReference type="InterPro" id="IPR032675">
    <property type="entry name" value="LRR_dom_sf"/>
</dbReference>
<feature type="compositionally biased region" description="Acidic residues" evidence="1">
    <location>
        <begin position="908"/>
        <end position="917"/>
    </location>
</feature>
<reference evidence="4" key="3">
    <citation type="submission" date="2015-06" db="UniProtKB">
        <authorList>
            <consortium name="EnsemblProtists"/>
        </authorList>
    </citation>
    <scope>IDENTIFICATION</scope>
</reference>
<gene>
    <name evidence="3" type="ORF">GUITHDRAFT_100404</name>
</gene>
<dbReference type="RefSeq" id="XP_005841137.1">
    <property type="nucleotide sequence ID" value="XM_005841080.1"/>
</dbReference>
<organism evidence="3">
    <name type="scientific">Guillardia theta (strain CCMP2712)</name>
    <name type="common">Cryptophyte</name>
    <dbReference type="NCBI Taxonomy" id="905079"/>
    <lineage>
        <taxon>Eukaryota</taxon>
        <taxon>Cryptophyceae</taxon>
        <taxon>Pyrenomonadales</taxon>
        <taxon>Geminigeraceae</taxon>
        <taxon>Guillardia</taxon>
    </lineage>
</organism>
<feature type="compositionally biased region" description="Basic and acidic residues" evidence="1">
    <location>
        <begin position="631"/>
        <end position="651"/>
    </location>
</feature>
<feature type="compositionally biased region" description="Basic and acidic residues" evidence="1">
    <location>
        <begin position="348"/>
        <end position="357"/>
    </location>
</feature>
<feature type="region of interest" description="Disordered" evidence="1">
    <location>
        <begin position="393"/>
        <end position="461"/>
    </location>
</feature>
<feature type="compositionally biased region" description="Acidic residues" evidence="1">
    <location>
        <begin position="1037"/>
        <end position="1051"/>
    </location>
</feature>
<dbReference type="OMA" id="HADQINQ"/>
<dbReference type="EnsemblProtists" id="EKX54157">
    <property type="protein sequence ID" value="EKX54157"/>
    <property type="gene ID" value="GUITHDRAFT_100404"/>
</dbReference>
<dbReference type="InterPro" id="IPR056284">
    <property type="entry name" value="AIR9-like_A9"/>
</dbReference>
<feature type="compositionally biased region" description="Basic and acidic residues" evidence="1">
    <location>
        <begin position="773"/>
        <end position="842"/>
    </location>
</feature>
<feature type="compositionally biased region" description="Basic and acidic residues" evidence="1">
    <location>
        <begin position="599"/>
        <end position="620"/>
    </location>
</feature>
<dbReference type="HOGENOM" id="CLU_277920_0_0_1"/>
<feature type="domain" description="AIR9-like A9" evidence="2">
    <location>
        <begin position="943"/>
        <end position="1026"/>
    </location>
</feature>
<evidence type="ECO:0000313" key="5">
    <source>
        <dbReference type="Proteomes" id="UP000011087"/>
    </source>
</evidence>
<feature type="compositionally biased region" description="Basic and acidic residues" evidence="1">
    <location>
        <begin position="1052"/>
        <end position="1063"/>
    </location>
</feature>
<dbReference type="Gene3D" id="3.80.10.10">
    <property type="entry name" value="Ribonuclease Inhibitor"/>
    <property type="match status" value="1"/>
</dbReference>
<feature type="region of interest" description="Disordered" evidence="1">
    <location>
        <begin position="1027"/>
        <end position="1063"/>
    </location>
</feature>
<dbReference type="EMBL" id="JH992968">
    <property type="protein sequence ID" value="EKX54157.1"/>
    <property type="molecule type" value="Genomic_DNA"/>
</dbReference>
<name>L1K0L7_GUITC</name>
<feature type="region of interest" description="Disordered" evidence="1">
    <location>
        <begin position="1119"/>
        <end position="1140"/>
    </location>
</feature>
<feature type="compositionally biased region" description="Low complexity" evidence="1">
    <location>
        <begin position="304"/>
        <end position="313"/>
    </location>
</feature>
<evidence type="ECO:0000313" key="3">
    <source>
        <dbReference type="EMBL" id="EKX54157.1"/>
    </source>
</evidence>
<feature type="compositionally biased region" description="Basic and acidic residues" evidence="1">
    <location>
        <begin position="870"/>
        <end position="885"/>
    </location>
</feature>
<evidence type="ECO:0000313" key="4">
    <source>
        <dbReference type="EnsemblProtists" id="EKX54157"/>
    </source>
</evidence>
<evidence type="ECO:0000256" key="1">
    <source>
        <dbReference type="SAM" id="MobiDB-lite"/>
    </source>
</evidence>
<dbReference type="eggNOG" id="ENOG502SAJ1">
    <property type="taxonomic scope" value="Eukaryota"/>
</dbReference>
<dbReference type="KEGG" id="gtt:GUITHDRAFT_100404"/>
<dbReference type="Pfam" id="PF23197">
    <property type="entry name" value="IG_AIR9"/>
    <property type="match status" value="1"/>
</dbReference>
<dbReference type="Gene3D" id="2.60.40.2700">
    <property type="match status" value="1"/>
</dbReference>
<evidence type="ECO:0000259" key="2">
    <source>
        <dbReference type="Pfam" id="PF23197"/>
    </source>
</evidence>
<dbReference type="Proteomes" id="UP000011087">
    <property type="component" value="Unassembled WGS sequence"/>
</dbReference>
<feature type="region of interest" description="Disordered" evidence="1">
    <location>
        <begin position="293"/>
        <end position="357"/>
    </location>
</feature>
<reference evidence="5" key="2">
    <citation type="submission" date="2012-11" db="EMBL/GenBank/DDBJ databases">
        <authorList>
            <person name="Kuo A."/>
            <person name="Curtis B.A."/>
            <person name="Tanifuji G."/>
            <person name="Burki F."/>
            <person name="Gruber A."/>
            <person name="Irimia M."/>
            <person name="Maruyama S."/>
            <person name="Arias M.C."/>
            <person name="Ball S.G."/>
            <person name="Gile G.H."/>
            <person name="Hirakawa Y."/>
            <person name="Hopkins J.F."/>
            <person name="Rensing S.A."/>
            <person name="Schmutz J."/>
            <person name="Symeonidi A."/>
            <person name="Elias M."/>
            <person name="Eveleigh R.J."/>
            <person name="Herman E.K."/>
            <person name="Klute M.J."/>
            <person name="Nakayama T."/>
            <person name="Obornik M."/>
            <person name="Reyes-Prieto A."/>
            <person name="Armbrust E.V."/>
            <person name="Aves S.J."/>
            <person name="Beiko R.G."/>
            <person name="Coutinho P."/>
            <person name="Dacks J.B."/>
            <person name="Durnford D.G."/>
            <person name="Fast N.M."/>
            <person name="Green B.R."/>
            <person name="Grisdale C."/>
            <person name="Hempe F."/>
            <person name="Henrissat B."/>
            <person name="Hoppner M.P."/>
            <person name="Ishida K.-I."/>
            <person name="Kim E."/>
            <person name="Koreny L."/>
            <person name="Kroth P.G."/>
            <person name="Liu Y."/>
            <person name="Malik S.-B."/>
            <person name="Maier U.G."/>
            <person name="McRose D."/>
            <person name="Mock T."/>
            <person name="Neilson J.A."/>
            <person name="Onodera N.T."/>
            <person name="Poole A.M."/>
            <person name="Pritham E.J."/>
            <person name="Richards T.A."/>
            <person name="Rocap G."/>
            <person name="Roy S.W."/>
            <person name="Sarai C."/>
            <person name="Schaack S."/>
            <person name="Shirato S."/>
            <person name="Slamovits C.H."/>
            <person name="Spencer D.F."/>
            <person name="Suzuki S."/>
            <person name="Worden A.Z."/>
            <person name="Zauner S."/>
            <person name="Barry K."/>
            <person name="Bell C."/>
            <person name="Bharti A.K."/>
            <person name="Crow J.A."/>
            <person name="Grimwood J."/>
            <person name="Kramer R."/>
            <person name="Lindquist E."/>
            <person name="Lucas S."/>
            <person name="Salamov A."/>
            <person name="McFadden G.I."/>
            <person name="Lane C.E."/>
            <person name="Keeling P.J."/>
            <person name="Gray M.W."/>
            <person name="Grigoriev I.V."/>
            <person name="Archibald J.M."/>
        </authorList>
    </citation>
    <scope>NUCLEOTIDE SEQUENCE</scope>
    <source>
        <strain evidence="5">CCMP2712</strain>
    </source>
</reference>